<dbReference type="GO" id="GO:0016138">
    <property type="term" value="P:glycoside biosynthetic process"/>
    <property type="evidence" value="ECO:0007669"/>
    <property type="project" value="UniProtKB-ARBA"/>
</dbReference>
<dbReference type="CDD" id="cd03784">
    <property type="entry name" value="GT1_Gtf-like"/>
    <property type="match status" value="1"/>
</dbReference>
<gene>
    <name evidence="7" type="primary">VpUGT1</name>
</gene>
<dbReference type="AlphaFoldDB" id="C9K5X8"/>
<evidence type="ECO:0000313" key="7">
    <source>
        <dbReference type="EMBL" id="BAI44133.1"/>
    </source>
</evidence>
<proteinExistence type="evidence at transcript level"/>
<reference evidence="7" key="1">
    <citation type="journal article" date="2010" name="Phytochemistry">
        <title>Co-pigmentation and flavonoid glycosyltransferases in blue Veronica persica flowers.</title>
        <authorList>
            <person name="Ono E."/>
            <person name="Ruike M."/>
            <person name="Iwashita T."/>
            <person name="Nomoto K."/>
            <person name="Fukui Y."/>
        </authorList>
    </citation>
    <scope>NUCLEOTIDE SEQUENCE</scope>
</reference>
<dbReference type="FunFam" id="3.40.50.2000:FF:000060">
    <property type="entry name" value="Glycosyltransferase"/>
    <property type="match status" value="1"/>
</dbReference>
<dbReference type="PANTHER" id="PTHR48044">
    <property type="entry name" value="GLYCOSYLTRANSFERASE"/>
    <property type="match status" value="1"/>
</dbReference>
<dbReference type="InterPro" id="IPR002213">
    <property type="entry name" value="UDP_glucos_trans"/>
</dbReference>
<evidence type="ECO:0000256" key="4">
    <source>
        <dbReference type="RuleBase" id="RU003718"/>
    </source>
</evidence>
<organism evidence="7">
    <name type="scientific">Veronica persica</name>
    <name type="common">Birdeye speedwell</name>
    <name type="synonym">Common field speedwell</name>
    <dbReference type="NCBI Taxonomy" id="138560"/>
    <lineage>
        <taxon>Eukaryota</taxon>
        <taxon>Viridiplantae</taxon>
        <taxon>Streptophyta</taxon>
        <taxon>Embryophyta</taxon>
        <taxon>Tracheophyta</taxon>
        <taxon>Spermatophyta</taxon>
        <taxon>Magnoliopsida</taxon>
        <taxon>eudicotyledons</taxon>
        <taxon>Gunneridae</taxon>
        <taxon>Pentapetalae</taxon>
        <taxon>asterids</taxon>
        <taxon>lamiids</taxon>
        <taxon>Lamiales</taxon>
        <taxon>Plantaginaceae</taxon>
        <taxon>Veroniceae</taxon>
        <taxon>Veronica</taxon>
        <taxon>Veronica subgen. Pocilla</taxon>
    </lineage>
</organism>
<keyword evidence="2 4" id="KW-0328">Glycosyltransferase</keyword>
<evidence type="ECO:0000259" key="6">
    <source>
        <dbReference type="Pfam" id="PF26168"/>
    </source>
</evidence>
<dbReference type="InterPro" id="IPR058980">
    <property type="entry name" value="Glyco_transf_N"/>
</dbReference>
<dbReference type="SUPFAM" id="SSF53756">
    <property type="entry name" value="UDP-Glycosyltransferase/glycogen phosphorylase"/>
    <property type="match status" value="1"/>
</dbReference>
<comment type="similarity">
    <text evidence="1 4">Belongs to the UDP-glycosyltransferase family.</text>
</comment>
<dbReference type="PANTHER" id="PTHR48044:SF82">
    <property type="entry name" value="GLYCOSYLTRANSFERASE"/>
    <property type="match status" value="1"/>
</dbReference>
<evidence type="ECO:0000256" key="3">
    <source>
        <dbReference type="ARBA" id="ARBA00022679"/>
    </source>
</evidence>
<accession>C9K5X8</accession>
<dbReference type="Pfam" id="PF26168">
    <property type="entry name" value="Glyco_transf_N"/>
    <property type="match status" value="1"/>
</dbReference>
<dbReference type="EC" id="2.4.1.-" evidence="5"/>
<dbReference type="Gene3D" id="3.40.50.2000">
    <property type="entry name" value="Glycogen Phosphorylase B"/>
    <property type="match status" value="2"/>
</dbReference>
<dbReference type="GO" id="GO:0008194">
    <property type="term" value="F:UDP-glycosyltransferase activity"/>
    <property type="evidence" value="ECO:0007669"/>
    <property type="project" value="InterPro"/>
</dbReference>
<evidence type="ECO:0000256" key="5">
    <source>
        <dbReference type="RuleBase" id="RU362057"/>
    </source>
</evidence>
<dbReference type="Pfam" id="PF00201">
    <property type="entry name" value="UDPGT"/>
    <property type="match status" value="1"/>
</dbReference>
<evidence type="ECO:0000256" key="2">
    <source>
        <dbReference type="ARBA" id="ARBA00022676"/>
    </source>
</evidence>
<evidence type="ECO:0000256" key="1">
    <source>
        <dbReference type="ARBA" id="ARBA00009995"/>
    </source>
</evidence>
<dbReference type="PROSITE" id="PS00375">
    <property type="entry name" value="UDPGT"/>
    <property type="match status" value="1"/>
</dbReference>
<dbReference type="EMBL" id="AB514127">
    <property type="protein sequence ID" value="BAI44133.1"/>
    <property type="molecule type" value="mRNA"/>
</dbReference>
<keyword evidence="3 4" id="KW-0808">Transferase</keyword>
<dbReference type="CAZy" id="GT1">
    <property type="family name" value="Glycosyltransferase Family 1"/>
</dbReference>
<dbReference type="InterPro" id="IPR035595">
    <property type="entry name" value="UDP_glycos_trans_CS"/>
</dbReference>
<protein>
    <recommendedName>
        <fullName evidence="5">Glycosyltransferase</fullName>
        <ecNumber evidence="5">2.4.1.-</ecNumber>
    </recommendedName>
</protein>
<feature type="domain" description="Glycosyltransferase N-terminal" evidence="6">
    <location>
        <begin position="11"/>
        <end position="219"/>
    </location>
</feature>
<sequence length="452" mass="51043">MEKEEAKMFKILMFPWLAHGHIFPFLELAKTLSKRNFTIHFCSTAINLDSIKSNLANDPSVLDDSIKLLELEIESPELPPELHTTKNLPPHQFPLLIKDFENSKSSFFSIFDTLKPDMLIYDVFNPWAAKHALSHGSPSVWFMASGATICSFHYHQHLHKTGSLVPYEGVDFGEIKRHISPNTKGADFGGFILGSLNSSSEIILLKTSKELEKKYIDYLSFLCRKQIIPTGLLIANSDEKDEPEIMQWLDEKSERSTVYISFGSECFLSKEQIEEVAKGLELSNVNFIWIIRFPEGKNSMTVENALPEGFLERVKGRGMVIWKFAPQTRILAHKSIGGFVSHCGWSSITESVYFGVPIIAMPMKFEQVVNGVVVVEVGVGVEVEKDGSGQYLGEEVAKALDKVFGDNEFSKEVRYRASNLSDKIRENEEQEEDKVAEQLMSLCAKNKLQKCD</sequence>
<name>C9K5X8_VERPE</name>